<evidence type="ECO:0000313" key="3">
    <source>
        <dbReference type="EMBL" id="QHN33967.1"/>
    </source>
</evidence>
<dbReference type="Pfam" id="PF00561">
    <property type="entry name" value="Abhydrolase_1"/>
    <property type="match status" value="1"/>
</dbReference>
<name>A0ABX6IDP2_9ACTN</name>
<evidence type="ECO:0000259" key="2">
    <source>
        <dbReference type="Pfam" id="PF00561"/>
    </source>
</evidence>
<dbReference type="InterPro" id="IPR029058">
    <property type="entry name" value="AB_hydrolase_fold"/>
</dbReference>
<dbReference type="Gene3D" id="3.40.50.1820">
    <property type="entry name" value="alpha/beta hydrolase"/>
    <property type="match status" value="1"/>
</dbReference>
<feature type="domain" description="AB hydrolase-1" evidence="2">
    <location>
        <begin position="26"/>
        <end position="147"/>
    </location>
</feature>
<organism evidence="3 4">
    <name type="scientific">Gordonia pseudamarae</name>
    <dbReference type="NCBI Taxonomy" id="2831662"/>
    <lineage>
        <taxon>Bacteria</taxon>
        <taxon>Bacillati</taxon>
        <taxon>Actinomycetota</taxon>
        <taxon>Actinomycetes</taxon>
        <taxon>Mycobacteriales</taxon>
        <taxon>Gordoniaceae</taxon>
        <taxon>Gordonia</taxon>
    </lineage>
</organism>
<accession>A0ABX6IDP2</accession>
<evidence type="ECO:0000313" key="4">
    <source>
        <dbReference type="Proteomes" id="UP001059836"/>
    </source>
</evidence>
<keyword evidence="1 3" id="KW-0378">Hydrolase</keyword>
<dbReference type="InterPro" id="IPR000073">
    <property type="entry name" value="AB_hydrolase_1"/>
</dbReference>
<dbReference type="InterPro" id="IPR000639">
    <property type="entry name" value="Epox_hydrolase-like"/>
</dbReference>
<proteinExistence type="predicted"/>
<dbReference type="GO" id="GO:0016787">
    <property type="term" value="F:hydrolase activity"/>
    <property type="evidence" value="ECO:0007669"/>
    <property type="project" value="UniProtKB-KW"/>
</dbReference>
<reference evidence="3" key="1">
    <citation type="journal article" date="2021" name="Nat. Microbiol.">
        <title>Cocultivation of an ultrasmall environmental parasitic bacterium with lytic ability against bacteria associated with wastewater foams.</title>
        <authorList>
            <person name="Batinovic S."/>
            <person name="Rose J.J.A."/>
            <person name="Ratcliffe J."/>
            <person name="Seviour R.J."/>
            <person name="Petrovski S."/>
        </authorList>
    </citation>
    <scope>NUCLEOTIDE SEQUENCE</scope>
    <source>
        <strain evidence="3">CON9</strain>
    </source>
</reference>
<sequence length="278" mass="30900">MSGRITEYRNGDYVFDVIDAGPIDGPPIVLLHGFPQRASGWDLVTPRLHEQGYRTLAPDLRGYSPRARPARRRDYALGLLIGDVLALFDALGNGPVHLVGHDWGSMLAWGVAARHPERISTLTTLSVPHPAAYRAAMPRGQLLRSWYMAVFQLPKVPELLLGKVFRSPKARARVGLPPEYADRLYDDIIASGAITGALNWYRGLPFWSRSDRTPGMITVPTTHVWSDGDFALSRFGAQRTGRSVQAPYEFRIITGANHWLPESRPDEVADAVLDRVRG</sequence>
<keyword evidence="4" id="KW-1185">Reference proteome</keyword>
<gene>
    <name evidence="3" type="ORF">GII31_02635</name>
</gene>
<dbReference type="EMBL" id="CP045809">
    <property type="protein sequence ID" value="QHN33967.1"/>
    <property type="molecule type" value="Genomic_DNA"/>
</dbReference>
<dbReference type="Proteomes" id="UP001059836">
    <property type="component" value="Chromosome"/>
</dbReference>
<protein>
    <submittedName>
        <fullName evidence="3">Alpha/beta fold hydrolase</fullName>
    </submittedName>
</protein>
<evidence type="ECO:0000256" key="1">
    <source>
        <dbReference type="ARBA" id="ARBA00022801"/>
    </source>
</evidence>
<dbReference type="RefSeq" id="WP_260840266.1">
    <property type="nucleotide sequence ID" value="NZ_CP045809.1"/>
</dbReference>
<dbReference type="PRINTS" id="PR00111">
    <property type="entry name" value="ABHYDROLASE"/>
</dbReference>
<dbReference type="PANTHER" id="PTHR43329">
    <property type="entry name" value="EPOXIDE HYDROLASE"/>
    <property type="match status" value="1"/>
</dbReference>
<dbReference type="PRINTS" id="PR00412">
    <property type="entry name" value="EPOXHYDRLASE"/>
</dbReference>
<dbReference type="SUPFAM" id="SSF53474">
    <property type="entry name" value="alpha/beta-Hydrolases"/>
    <property type="match status" value="1"/>
</dbReference>